<dbReference type="EMBL" id="CP031165">
    <property type="protein sequence ID" value="AXV05896.1"/>
    <property type="molecule type" value="Genomic_DNA"/>
</dbReference>
<evidence type="ECO:0000256" key="1">
    <source>
        <dbReference type="ARBA" id="ARBA00004365"/>
    </source>
</evidence>
<dbReference type="InterPro" id="IPR001029">
    <property type="entry name" value="Flagellin_N"/>
</dbReference>
<feature type="domain" description="Flagellin C-terminal" evidence="6">
    <location>
        <begin position="210"/>
        <end position="292"/>
    </location>
</feature>
<dbReference type="GO" id="GO:0005198">
    <property type="term" value="F:structural molecule activity"/>
    <property type="evidence" value="ECO:0007669"/>
    <property type="project" value="InterPro"/>
</dbReference>
<gene>
    <name evidence="7" type="ORF">DVS28_a1196</name>
</gene>
<dbReference type="Proteomes" id="UP000264006">
    <property type="component" value="Chromosome"/>
</dbReference>
<keyword evidence="7" id="KW-0966">Cell projection</keyword>
<organism evidence="7 8">
    <name type="scientific">Euzebya pacifica</name>
    <dbReference type="NCBI Taxonomy" id="1608957"/>
    <lineage>
        <taxon>Bacteria</taxon>
        <taxon>Bacillati</taxon>
        <taxon>Actinomycetota</taxon>
        <taxon>Nitriliruptoria</taxon>
        <taxon>Euzebyales</taxon>
    </lineage>
</organism>
<dbReference type="PANTHER" id="PTHR42792:SF1">
    <property type="entry name" value="FLAGELLAR HOOK-ASSOCIATED PROTEIN 3"/>
    <property type="match status" value="1"/>
</dbReference>
<dbReference type="Pfam" id="PF00700">
    <property type="entry name" value="Flagellin_C"/>
    <property type="match status" value="1"/>
</dbReference>
<dbReference type="NCBIfam" id="TIGR02550">
    <property type="entry name" value="flagell_flgL"/>
    <property type="match status" value="1"/>
</dbReference>
<keyword evidence="8" id="KW-1185">Reference proteome</keyword>
<dbReference type="AlphaFoldDB" id="A0A346XUJ9"/>
<feature type="region of interest" description="Disordered" evidence="4">
    <location>
        <begin position="21"/>
        <end position="47"/>
    </location>
</feature>
<dbReference type="Gene3D" id="1.20.1330.10">
    <property type="entry name" value="f41 fragment of flagellin, N-terminal domain"/>
    <property type="match status" value="1"/>
</dbReference>
<dbReference type="InterPro" id="IPR013384">
    <property type="entry name" value="Flagell_FlgL"/>
</dbReference>
<proteinExistence type="inferred from homology"/>
<dbReference type="RefSeq" id="WP_114590628.1">
    <property type="nucleotide sequence ID" value="NZ_CAXIBR010000207.1"/>
</dbReference>
<name>A0A346XUJ9_9ACTN</name>
<dbReference type="PANTHER" id="PTHR42792">
    <property type="entry name" value="FLAGELLIN"/>
    <property type="match status" value="1"/>
</dbReference>
<dbReference type="InterPro" id="IPR046358">
    <property type="entry name" value="Flagellin_C"/>
</dbReference>
<evidence type="ECO:0000313" key="7">
    <source>
        <dbReference type="EMBL" id="AXV05896.1"/>
    </source>
</evidence>
<evidence type="ECO:0000256" key="2">
    <source>
        <dbReference type="ARBA" id="ARBA00005709"/>
    </source>
</evidence>
<protein>
    <submittedName>
        <fullName evidence="7">Flagellar hook-associated protein FlgL</fullName>
    </submittedName>
</protein>
<dbReference type="KEGG" id="euz:DVS28_a1196"/>
<dbReference type="GO" id="GO:0009424">
    <property type="term" value="C:bacterial-type flagellum hook"/>
    <property type="evidence" value="ECO:0007669"/>
    <property type="project" value="InterPro"/>
</dbReference>
<feature type="domain" description="Flagellin N-terminal" evidence="5">
    <location>
        <begin position="8"/>
        <end position="139"/>
    </location>
</feature>
<evidence type="ECO:0000256" key="3">
    <source>
        <dbReference type="ARBA" id="ARBA00023143"/>
    </source>
</evidence>
<evidence type="ECO:0000313" key="8">
    <source>
        <dbReference type="Proteomes" id="UP000264006"/>
    </source>
</evidence>
<evidence type="ECO:0000259" key="5">
    <source>
        <dbReference type="Pfam" id="PF00669"/>
    </source>
</evidence>
<comment type="subcellular location">
    <subcellularLocation>
        <location evidence="1">Bacterial flagellum</location>
    </subcellularLocation>
</comment>
<evidence type="ECO:0000256" key="4">
    <source>
        <dbReference type="SAM" id="MobiDB-lite"/>
    </source>
</evidence>
<evidence type="ECO:0000259" key="6">
    <source>
        <dbReference type="Pfam" id="PF00700"/>
    </source>
</evidence>
<comment type="similarity">
    <text evidence="2">Belongs to the bacterial flagellin family.</text>
</comment>
<accession>A0A346XUJ9</accession>
<dbReference type="GO" id="GO:0071973">
    <property type="term" value="P:bacterial-type flagellum-dependent cell motility"/>
    <property type="evidence" value="ECO:0007669"/>
    <property type="project" value="InterPro"/>
</dbReference>
<dbReference type="OrthoDB" id="9758307at2"/>
<dbReference type="InterPro" id="IPR001492">
    <property type="entry name" value="Flagellin"/>
</dbReference>
<keyword evidence="3" id="KW-0975">Bacterial flagellum</keyword>
<sequence length="293" mass="31777">MTRITQGMVARSSLANLQKSLGRTQRLQEQLSTGRQLNRPSDSPTGLVTAMQTRSSLARREQHLRNADNAVGWLNTADAALQGSSNMLRRVRDLTVQGGNSTLDPVSRENMAQEIEAIRAGLTEIANSRYAGRLLFAGNADVPAAFDAAGNFQGDTGQVERTLADGQQIAVNVSGIEVFGSGAGSVFDVLTQIADDLRNNPEDVVANNLDNLDTRVDTVLTALGDIGARTNRIENMRERATSDEINLKTRLSEAEDVDLPETIMELQLQEVAYQAALNATSRVIQPSLLDFLR</sequence>
<reference evidence="7 8" key="1">
    <citation type="submission" date="2018-09" db="EMBL/GenBank/DDBJ databases">
        <title>Complete genome sequence of Euzebya sp. DY32-46 isolated from seawater of Pacific Ocean.</title>
        <authorList>
            <person name="Xu L."/>
            <person name="Wu Y.-H."/>
            <person name="Xu X.-W."/>
        </authorList>
    </citation>
    <scope>NUCLEOTIDE SEQUENCE [LARGE SCALE GENOMIC DNA]</scope>
    <source>
        <strain evidence="7 8">DY32-46</strain>
    </source>
</reference>
<dbReference type="SUPFAM" id="SSF64518">
    <property type="entry name" value="Phase 1 flagellin"/>
    <property type="match status" value="1"/>
</dbReference>
<dbReference type="Pfam" id="PF00669">
    <property type="entry name" value="Flagellin_N"/>
    <property type="match status" value="1"/>
</dbReference>
<keyword evidence="7" id="KW-0969">Cilium</keyword>
<keyword evidence="7" id="KW-0282">Flagellum</keyword>